<dbReference type="OrthoDB" id="6712920at2"/>
<evidence type="ECO:0000313" key="2">
    <source>
        <dbReference type="Proteomes" id="UP000063789"/>
    </source>
</evidence>
<dbReference type="KEGG" id="goq:ACH46_15315"/>
<dbReference type="EMBL" id="CP011853">
    <property type="protein sequence ID" value="ALG85594.1"/>
    <property type="molecule type" value="Genomic_DNA"/>
</dbReference>
<proteinExistence type="predicted"/>
<dbReference type="NCBIfam" id="NF033493">
    <property type="entry name" value="MetS_like_NSS"/>
    <property type="match status" value="1"/>
</dbReference>
<sequence>MTASAVALLLVAAFVVWGGLIASITFLTTHPEVTDLPDEGPVMAAEDIVRASQPHPTRDT</sequence>
<dbReference type="STRING" id="1136941.ACH46_15315"/>
<evidence type="ECO:0000313" key="1">
    <source>
        <dbReference type="EMBL" id="ALG85594.1"/>
    </source>
</evidence>
<accession>A0A0N9N535</accession>
<reference evidence="1 2" key="2">
    <citation type="journal article" date="2017" name="Int. J. Syst. Evol. Microbiol.">
        <title>Gordonia phthalatica sp. nov., a di-n-butyl phthalate-degrading bacterium isolated from activated sludge.</title>
        <authorList>
            <person name="Jin D."/>
            <person name="Kong X."/>
            <person name="Jia M."/>
            <person name="Yu X."/>
            <person name="Wang X."/>
            <person name="Zhuang X."/>
            <person name="Deng Y."/>
            <person name="Bai Z."/>
        </authorList>
    </citation>
    <scope>NUCLEOTIDE SEQUENCE [LARGE SCALE GENOMIC DNA]</scope>
    <source>
        <strain evidence="1 2">QH-11</strain>
    </source>
</reference>
<keyword evidence="2" id="KW-1185">Reference proteome</keyword>
<dbReference type="PATRIC" id="fig|1136941.3.peg.3127"/>
<gene>
    <name evidence="1" type="ORF">ACH46_15315</name>
</gene>
<dbReference type="RefSeq" id="WP_062393680.1">
    <property type="nucleotide sequence ID" value="NZ_CP011853.1"/>
</dbReference>
<name>A0A0N9N535_9ACTN</name>
<reference evidence="2" key="1">
    <citation type="submission" date="2015-06" db="EMBL/GenBank/DDBJ databases">
        <title>Complete genome sequence and metabolic analysis of phthalate degradation pathway in Gordonia sp. QH-11.</title>
        <authorList>
            <person name="Jin D."/>
            <person name="Kong X."/>
            <person name="Bai Z."/>
        </authorList>
    </citation>
    <scope>NUCLEOTIDE SEQUENCE [LARGE SCALE GENOMIC DNA]</scope>
    <source>
        <strain evidence="2">QH-11</strain>
    </source>
</reference>
<dbReference type="Proteomes" id="UP000063789">
    <property type="component" value="Chromosome"/>
</dbReference>
<protein>
    <submittedName>
        <fullName evidence="1">Uncharacterized protein</fullName>
    </submittedName>
</protein>
<organism evidence="1 2">
    <name type="scientific">Gordonia phthalatica</name>
    <dbReference type="NCBI Taxonomy" id="1136941"/>
    <lineage>
        <taxon>Bacteria</taxon>
        <taxon>Bacillati</taxon>
        <taxon>Actinomycetota</taxon>
        <taxon>Actinomycetes</taxon>
        <taxon>Mycobacteriales</taxon>
        <taxon>Gordoniaceae</taxon>
        <taxon>Gordonia</taxon>
    </lineage>
</organism>
<dbReference type="AlphaFoldDB" id="A0A0N9N535"/>